<name>A0A3M7SGV0_BRAPC</name>
<dbReference type="Proteomes" id="UP000276133">
    <property type="component" value="Unassembled WGS sequence"/>
</dbReference>
<reference evidence="1 2" key="1">
    <citation type="journal article" date="2018" name="Sci. Rep.">
        <title>Genomic signatures of local adaptation to the degree of environmental predictability in rotifers.</title>
        <authorList>
            <person name="Franch-Gras L."/>
            <person name="Hahn C."/>
            <person name="Garcia-Roger E.M."/>
            <person name="Carmona M.J."/>
            <person name="Serra M."/>
            <person name="Gomez A."/>
        </authorList>
    </citation>
    <scope>NUCLEOTIDE SEQUENCE [LARGE SCALE GENOMIC DNA]</scope>
    <source>
        <strain evidence="1">HYR1</strain>
    </source>
</reference>
<comment type="caution">
    <text evidence="1">The sequence shown here is derived from an EMBL/GenBank/DDBJ whole genome shotgun (WGS) entry which is preliminary data.</text>
</comment>
<gene>
    <name evidence="1" type="ORF">BpHYR1_034694</name>
</gene>
<dbReference type="EMBL" id="REGN01001373">
    <property type="protein sequence ID" value="RNA35104.1"/>
    <property type="molecule type" value="Genomic_DNA"/>
</dbReference>
<organism evidence="1 2">
    <name type="scientific">Brachionus plicatilis</name>
    <name type="common">Marine rotifer</name>
    <name type="synonym">Brachionus muelleri</name>
    <dbReference type="NCBI Taxonomy" id="10195"/>
    <lineage>
        <taxon>Eukaryota</taxon>
        <taxon>Metazoa</taxon>
        <taxon>Spiralia</taxon>
        <taxon>Gnathifera</taxon>
        <taxon>Rotifera</taxon>
        <taxon>Eurotatoria</taxon>
        <taxon>Monogononta</taxon>
        <taxon>Pseudotrocha</taxon>
        <taxon>Ploima</taxon>
        <taxon>Brachionidae</taxon>
        <taxon>Brachionus</taxon>
    </lineage>
</organism>
<proteinExistence type="predicted"/>
<evidence type="ECO:0000313" key="1">
    <source>
        <dbReference type="EMBL" id="RNA35104.1"/>
    </source>
</evidence>
<protein>
    <submittedName>
        <fullName evidence="1">Uncharacterized protein</fullName>
    </submittedName>
</protein>
<dbReference type="AlphaFoldDB" id="A0A3M7SGV0"/>
<keyword evidence="2" id="KW-1185">Reference proteome</keyword>
<sequence>MTFELLELKRTKFFESTRLGELWFINYWNNSFSQKHLLGTDNKNNIKPRSKKNKNKTQILKTERKYEELFRHSLIESETPSLD</sequence>
<evidence type="ECO:0000313" key="2">
    <source>
        <dbReference type="Proteomes" id="UP000276133"/>
    </source>
</evidence>
<accession>A0A3M7SGV0</accession>